<evidence type="ECO:0000313" key="3">
    <source>
        <dbReference type="Proteomes" id="UP000812440"/>
    </source>
</evidence>
<dbReference type="PROSITE" id="PS51322">
    <property type="entry name" value="UEV"/>
    <property type="match status" value="1"/>
</dbReference>
<dbReference type="CDD" id="cd11685">
    <property type="entry name" value="UEV_TSG101-like"/>
    <property type="match status" value="1"/>
</dbReference>
<dbReference type="OrthoDB" id="5405561at2759"/>
<proteinExistence type="predicted"/>
<dbReference type="SUPFAM" id="SSF54495">
    <property type="entry name" value="UBC-like"/>
    <property type="match status" value="1"/>
</dbReference>
<dbReference type="Gene3D" id="3.10.110.10">
    <property type="entry name" value="Ubiquitin Conjugating Enzyme"/>
    <property type="match status" value="1"/>
</dbReference>
<gene>
    <name evidence="2" type="ORF">GDO86_019114</name>
</gene>
<name>A0A8T2IAC1_9PIPI</name>
<dbReference type="GO" id="GO:0043130">
    <property type="term" value="F:ubiquitin binding"/>
    <property type="evidence" value="ECO:0007669"/>
    <property type="project" value="TreeGrafter"/>
</dbReference>
<dbReference type="EMBL" id="JAACNH010024732">
    <property type="protein sequence ID" value="KAG8428863.1"/>
    <property type="molecule type" value="Genomic_DNA"/>
</dbReference>
<feature type="non-terminal residue" evidence="2">
    <location>
        <position position="100"/>
    </location>
</feature>
<reference evidence="2" key="1">
    <citation type="thesis" date="2020" institute="ProQuest LLC" country="789 East Eisenhower Parkway, Ann Arbor, MI, USA">
        <title>Comparative Genomics and Chromosome Evolution.</title>
        <authorList>
            <person name="Mudd A.B."/>
        </authorList>
    </citation>
    <scope>NUCLEOTIDE SEQUENCE</scope>
    <source>
        <strain evidence="2">Female2</strain>
        <tissue evidence="2">Blood</tissue>
    </source>
</reference>
<dbReference type="Pfam" id="PF05743">
    <property type="entry name" value="UEV"/>
    <property type="match status" value="1"/>
</dbReference>
<dbReference type="InterPro" id="IPR008883">
    <property type="entry name" value="UEV_N"/>
</dbReference>
<comment type="caution">
    <text evidence="2">The sequence shown here is derived from an EMBL/GenBank/DDBJ whole genome shotgun (WGS) entry which is preliminary data.</text>
</comment>
<protein>
    <recommendedName>
        <fullName evidence="1">UEV domain-containing protein</fullName>
    </recommendedName>
</protein>
<dbReference type="AlphaFoldDB" id="A0A8T2IAC1"/>
<dbReference type="GO" id="GO:0008333">
    <property type="term" value="P:endosome to lysosome transport"/>
    <property type="evidence" value="ECO:0007669"/>
    <property type="project" value="TreeGrafter"/>
</dbReference>
<dbReference type="InterPro" id="IPR052070">
    <property type="entry name" value="ESCRT-I_UEV_domain"/>
</dbReference>
<feature type="non-terminal residue" evidence="2">
    <location>
        <position position="1"/>
    </location>
</feature>
<evidence type="ECO:0000313" key="2">
    <source>
        <dbReference type="EMBL" id="KAG8428863.1"/>
    </source>
</evidence>
<dbReference type="PANTHER" id="PTHR23306:SF18">
    <property type="entry name" value="UBIQUITIN-CONJUGATING ENZYME E2 VARIANT 3"/>
    <property type="match status" value="1"/>
</dbReference>
<accession>A0A8T2IAC1</accession>
<dbReference type="GO" id="GO:0015031">
    <property type="term" value="P:protein transport"/>
    <property type="evidence" value="ECO:0007669"/>
    <property type="project" value="InterPro"/>
</dbReference>
<feature type="domain" description="UEV" evidence="1">
    <location>
        <begin position="1"/>
        <end position="81"/>
    </location>
</feature>
<sequence>GTPYNIPVCLWVLDSHPFAPPLCFLKPPQNMGIHVGKHIDAKGRIYLPYLQNWSHPTSTVIGLILEMAGTFENELPLYCLTAEGGARQKELLSHIAEVTD</sequence>
<keyword evidence="3" id="KW-1185">Reference proteome</keyword>
<dbReference type="InterPro" id="IPR016135">
    <property type="entry name" value="UBQ-conjugating_enzyme/RWD"/>
</dbReference>
<evidence type="ECO:0000259" key="1">
    <source>
        <dbReference type="PROSITE" id="PS51322"/>
    </source>
</evidence>
<dbReference type="PANTHER" id="PTHR23306">
    <property type="entry name" value="TUMOR SUSCEPTIBILITY GENE 101 PROTEIN-RELATED"/>
    <property type="match status" value="1"/>
</dbReference>
<dbReference type="Proteomes" id="UP000812440">
    <property type="component" value="Unassembled WGS sequence"/>
</dbReference>
<dbReference type="GO" id="GO:0000813">
    <property type="term" value="C:ESCRT I complex"/>
    <property type="evidence" value="ECO:0007669"/>
    <property type="project" value="TreeGrafter"/>
</dbReference>
<organism evidence="2 3">
    <name type="scientific">Hymenochirus boettgeri</name>
    <name type="common">Congo dwarf clawed frog</name>
    <dbReference type="NCBI Taxonomy" id="247094"/>
    <lineage>
        <taxon>Eukaryota</taxon>
        <taxon>Metazoa</taxon>
        <taxon>Chordata</taxon>
        <taxon>Craniata</taxon>
        <taxon>Vertebrata</taxon>
        <taxon>Euteleostomi</taxon>
        <taxon>Amphibia</taxon>
        <taxon>Batrachia</taxon>
        <taxon>Anura</taxon>
        <taxon>Pipoidea</taxon>
        <taxon>Pipidae</taxon>
        <taxon>Pipinae</taxon>
        <taxon>Hymenochirus</taxon>
    </lineage>
</organism>